<dbReference type="EMBL" id="QNRF01000013">
    <property type="protein sequence ID" value="RBO79591.1"/>
    <property type="molecule type" value="Genomic_DNA"/>
</dbReference>
<keyword evidence="6" id="KW-1185">Reference proteome</keyword>
<feature type="domain" description="Type I restriction modification DNA specificity" evidence="4">
    <location>
        <begin position="11"/>
        <end position="184"/>
    </location>
</feature>
<dbReference type="Gene3D" id="3.90.220.20">
    <property type="entry name" value="DNA methylase specificity domains"/>
    <property type="match status" value="2"/>
</dbReference>
<reference evidence="5 6" key="1">
    <citation type="submission" date="2018-06" db="EMBL/GenBank/DDBJ databases">
        <title>Genomic Encyclopedia of Type Strains, Phase III (KMG-III): the genomes of soil and plant-associated and newly described type strains.</title>
        <authorList>
            <person name="Whitman W."/>
        </authorList>
    </citation>
    <scope>NUCLEOTIDE SEQUENCE [LARGE SCALE GENOMIC DNA]</scope>
    <source>
        <strain evidence="5 6">CECT 7732</strain>
    </source>
</reference>
<dbReference type="CDD" id="cd17246">
    <property type="entry name" value="RMtype1_S_SonII-TRD2-CR2_like"/>
    <property type="match status" value="2"/>
</dbReference>
<evidence type="ECO:0000313" key="6">
    <source>
        <dbReference type="Proteomes" id="UP000252086"/>
    </source>
</evidence>
<dbReference type="OrthoDB" id="398435at2"/>
<dbReference type="Proteomes" id="UP000252086">
    <property type="component" value="Unassembled WGS sequence"/>
</dbReference>
<dbReference type="Pfam" id="PF01420">
    <property type="entry name" value="Methylase_S"/>
    <property type="match status" value="2"/>
</dbReference>
<dbReference type="AlphaFoldDB" id="A0A366CVS9"/>
<feature type="domain" description="Type I restriction modification DNA specificity" evidence="4">
    <location>
        <begin position="206"/>
        <end position="368"/>
    </location>
</feature>
<evidence type="ECO:0000256" key="3">
    <source>
        <dbReference type="ARBA" id="ARBA00023125"/>
    </source>
</evidence>
<dbReference type="GO" id="GO:0003677">
    <property type="term" value="F:DNA binding"/>
    <property type="evidence" value="ECO:0007669"/>
    <property type="project" value="UniProtKB-KW"/>
</dbReference>
<sequence>MIKLGCNDSLPSGWVWAKANDVMDVRDGTHDSPKALATGIPLVTSKNLVNGEIDYSTCTYISEEDHESISKRSAVDDGDILYAMIGTIGNPVIVRKDFDFSIKNVALFKFANSDLCNRYIYHYLNCGLAKQQFQSNSRGGTQKFVSLGNIRELMIPLPPLEEQKRIAAILDKADAIRRKRQQAIDLADEFLRSVFLDMFGDPVTNPKGWEVKSVEEVSLKVTDGVHAKPNYADSGIPFISVKNIIGGRISFDDTKFISLEDHIKYSKRCNVEKRDIVYTKVGATYGRAALVETDTEFSLYVSVALIKPNHNLIDARFLTEVMNSSSVKRQADRSIKGAGVPDLHLVEIKSFLIPVPDLNTQRGFVSKVNGIYKKVERYKKTLFKLDELFNSLSQKAFSGQL</sequence>
<organism evidence="5 6">
    <name type="scientific">Marinomonas aquiplantarum</name>
    <dbReference type="NCBI Taxonomy" id="491951"/>
    <lineage>
        <taxon>Bacteria</taxon>
        <taxon>Pseudomonadati</taxon>
        <taxon>Pseudomonadota</taxon>
        <taxon>Gammaproteobacteria</taxon>
        <taxon>Oceanospirillales</taxon>
        <taxon>Oceanospirillaceae</taxon>
        <taxon>Marinomonas</taxon>
    </lineage>
</organism>
<accession>A0A366CVS9</accession>
<dbReference type="RefSeq" id="WP_113875705.1">
    <property type="nucleotide sequence ID" value="NZ_QNRF01000013.1"/>
</dbReference>
<keyword evidence="2" id="KW-0680">Restriction system</keyword>
<dbReference type="PANTHER" id="PTHR30408:SF12">
    <property type="entry name" value="TYPE I RESTRICTION ENZYME MJAVIII SPECIFICITY SUBUNIT"/>
    <property type="match status" value="1"/>
</dbReference>
<evidence type="ECO:0000256" key="2">
    <source>
        <dbReference type="ARBA" id="ARBA00022747"/>
    </source>
</evidence>
<comment type="similarity">
    <text evidence="1">Belongs to the type-I restriction system S methylase family.</text>
</comment>
<comment type="caution">
    <text evidence="5">The sequence shown here is derived from an EMBL/GenBank/DDBJ whole genome shotgun (WGS) entry which is preliminary data.</text>
</comment>
<evidence type="ECO:0000313" key="5">
    <source>
        <dbReference type="EMBL" id="RBO79591.1"/>
    </source>
</evidence>
<dbReference type="InterPro" id="IPR052021">
    <property type="entry name" value="Type-I_RS_S_subunit"/>
</dbReference>
<keyword evidence="3" id="KW-0238">DNA-binding</keyword>
<dbReference type="SUPFAM" id="SSF116734">
    <property type="entry name" value="DNA methylase specificity domain"/>
    <property type="match status" value="2"/>
</dbReference>
<dbReference type="InterPro" id="IPR044946">
    <property type="entry name" value="Restrct_endonuc_typeI_TRD_sf"/>
</dbReference>
<evidence type="ECO:0000256" key="1">
    <source>
        <dbReference type="ARBA" id="ARBA00010923"/>
    </source>
</evidence>
<protein>
    <submittedName>
        <fullName evidence="5">Type I restriction enzyme S subunit</fullName>
    </submittedName>
</protein>
<dbReference type="PANTHER" id="PTHR30408">
    <property type="entry name" value="TYPE-1 RESTRICTION ENZYME ECOKI SPECIFICITY PROTEIN"/>
    <property type="match status" value="1"/>
</dbReference>
<dbReference type="GO" id="GO:0009307">
    <property type="term" value="P:DNA restriction-modification system"/>
    <property type="evidence" value="ECO:0007669"/>
    <property type="project" value="UniProtKB-KW"/>
</dbReference>
<name>A0A366CVS9_9GAMM</name>
<evidence type="ECO:0000259" key="4">
    <source>
        <dbReference type="Pfam" id="PF01420"/>
    </source>
</evidence>
<dbReference type="InterPro" id="IPR000055">
    <property type="entry name" value="Restrct_endonuc_typeI_TRD"/>
</dbReference>
<proteinExistence type="inferred from homology"/>
<gene>
    <name evidence="5" type="ORF">DFP76_11348</name>
</gene>